<evidence type="ECO:0000256" key="5">
    <source>
        <dbReference type="ARBA" id="ARBA00022692"/>
    </source>
</evidence>
<sequence>MSYQPGRLGLAEGIALVFATTLAPIFLTIFPASVDAAGPAAWMRPVISFIEFLVILYLLLYVLKNTTGDLYAACQQLLGTTLTRLVALYYTSLYFLDAGLLLRQFAENTLLTALPRLEFEVAIGLYAIMAVFLLYFGLEAMARTCYIILPFAVAGLLAIMALAAPRYEFFHLTPWVGPGLGQVFIWGVQAGGINLGALLPFLIAASFQNAPTIRNAVLYGLGLSTLMRTLAFIAYTTAFGVSVGREKVLPFFDLARLVYINRFLQRIEAFFIILWTAMGMLNVAIDIYAGLYLLCRLFNLPSLRPFILPTTLIIAELAMLPHEITGVLTFYNQAIFSFYNLGTIVIPLMLFIAAVYRAKRGREKCRSV</sequence>
<dbReference type="RefSeq" id="WP_126306972.1">
    <property type="nucleotide sequence ID" value="NZ_AP018449.1"/>
</dbReference>
<organism evidence="9 10">
    <name type="scientific">Methylomusa anaerophila</name>
    <dbReference type="NCBI Taxonomy" id="1930071"/>
    <lineage>
        <taxon>Bacteria</taxon>
        <taxon>Bacillati</taxon>
        <taxon>Bacillota</taxon>
        <taxon>Negativicutes</taxon>
        <taxon>Selenomonadales</taxon>
        <taxon>Sporomusaceae</taxon>
        <taxon>Methylomusa</taxon>
    </lineage>
</organism>
<comment type="similarity">
    <text evidence="2">Belongs to the amino acid-polyamine-organocation (APC) superfamily. Spore germination protein (SGP) (TC 2.A.3.9) family.</text>
</comment>
<dbReference type="PANTHER" id="PTHR34975:SF2">
    <property type="entry name" value="SPORE GERMINATION PROTEIN A2"/>
    <property type="match status" value="1"/>
</dbReference>
<feature type="transmembrane region" description="Helical" evidence="8">
    <location>
        <begin position="9"/>
        <end position="30"/>
    </location>
</feature>
<feature type="transmembrane region" description="Helical" evidence="8">
    <location>
        <begin position="269"/>
        <end position="294"/>
    </location>
</feature>
<comment type="subcellular location">
    <subcellularLocation>
        <location evidence="1">Membrane</location>
        <topology evidence="1">Multi-pass membrane protein</topology>
    </subcellularLocation>
</comment>
<feature type="transmembrane region" description="Helical" evidence="8">
    <location>
        <begin position="42"/>
        <end position="62"/>
    </location>
</feature>
<evidence type="ECO:0000313" key="10">
    <source>
        <dbReference type="Proteomes" id="UP000276437"/>
    </source>
</evidence>
<keyword evidence="3" id="KW-0813">Transport</keyword>
<dbReference type="PANTHER" id="PTHR34975">
    <property type="entry name" value="SPORE GERMINATION PROTEIN A2"/>
    <property type="match status" value="1"/>
</dbReference>
<dbReference type="GO" id="GO:0016020">
    <property type="term" value="C:membrane"/>
    <property type="evidence" value="ECO:0007669"/>
    <property type="project" value="UniProtKB-SubCell"/>
</dbReference>
<evidence type="ECO:0000256" key="4">
    <source>
        <dbReference type="ARBA" id="ARBA00022544"/>
    </source>
</evidence>
<dbReference type="AlphaFoldDB" id="A0A348AGZ0"/>
<feature type="transmembrane region" description="Helical" evidence="8">
    <location>
        <begin position="306"/>
        <end position="331"/>
    </location>
</feature>
<evidence type="ECO:0000256" key="6">
    <source>
        <dbReference type="ARBA" id="ARBA00022989"/>
    </source>
</evidence>
<reference evidence="9 10" key="1">
    <citation type="journal article" date="2018" name="Int. J. Syst. Evol. Microbiol.">
        <title>Methylomusa anaerophila gen. nov., sp. nov., an anaerobic methanol-utilizing bacterium isolated from a microbial fuel cell.</title>
        <authorList>
            <person name="Amano N."/>
            <person name="Yamamuro A."/>
            <person name="Miyahara M."/>
            <person name="Kouzuma A."/>
            <person name="Abe T."/>
            <person name="Watanabe K."/>
        </authorList>
    </citation>
    <scope>NUCLEOTIDE SEQUENCE [LARGE SCALE GENOMIC DNA]</scope>
    <source>
        <strain evidence="9 10">MMFC1</strain>
    </source>
</reference>
<keyword evidence="10" id="KW-1185">Reference proteome</keyword>
<accession>A0A348AGZ0</accession>
<keyword evidence="5 8" id="KW-0812">Transmembrane</keyword>
<dbReference type="KEGG" id="mana:MAMMFC1_00986"/>
<evidence type="ECO:0000256" key="1">
    <source>
        <dbReference type="ARBA" id="ARBA00004141"/>
    </source>
</evidence>
<feature type="transmembrane region" description="Helical" evidence="8">
    <location>
        <begin position="217"/>
        <end position="241"/>
    </location>
</feature>
<feature type="transmembrane region" description="Helical" evidence="8">
    <location>
        <begin position="82"/>
        <end position="101"/>
    </location>
</feature>
<dbReference type="EMBL" id="AP018449">
    <property type="protein sequence ID" value="BBB90338.1"/>
    <property type="molecule type" value="Genomic_DNA"/>
</dbReference>
<feature type="transmembrane region" description="Helical" evidence="8">
    <location>
        <begin position="121"/>
        <end position="138"/>
    </location>
</feature>
<dbReference type="Pfam" id="PF03845">
    <property type="entry name" value="Spore_permease"/>
    <property type="match status" value="1"/>
</dbReference>
<keyword evidence="4" id="KW-0309">Germination</keyword>
<keyword evidence="7 8" id="KW-0472">Membrane</keyword>
<proteinExistence type="inferred from homology"/>
<evidence type="ECO:0000256" key="3">
    <source>
        <dbReference type="ARBA" id="ARBA00022448"/>
    </source>
</evidence>
<evidence type="ECO:0000256" key="7">
    <source>
        <dbReference type="ARBA" id="ARBA00023136"/>
    </source>
</evidence>
<dbReference type="GO" id="GO:0009847">
    <property type="term" value="P:spore germination"/>
    <property type="evidence" value="ECO:0007669"/>
    <property type="project" value="InterPro"/>
</dbReference>
<evidence type="ECO:0000256" key="2">
    <source>
        <dbReference type="ARBA" id="ARBA00007998"/>
    </source>
</evidence>
<dbReference type="Proteomes" id="UP000276437">
    <property type="component" value="Chromosome"/>
</dbReference>
<feature type="transmembrane region" description="Helical" evidence="8">
    <location>
        <begin position="184"/>
        <end position="205"/>
    </location>
</feature>
<feature type="transmembrane region" description="Helical" evidence="8">
    <location>
        <begin position="337"/>
        <end position="356"/>
    </location>
</feature>
<protein>
    <submittedName>
        <fullName evidence="9">Spore germination protein</fullName>
    </submittedName>
</protein>
<dbReference type="OrthoDB" id="1675410at2"/>
<keyword evidence="6 8" id="KW-1133">Transmembrane helix</keyword>
<evidence type="ECO:0000256" key="8">
    <source>
        <dbReference type="SAM" id="Phobius"/>
    </source>
</evidence>
<dbReference type="InterPro" id="IPR004761">
    <property type="entry name" value="Spore_GerAB"/>
</dbReference>
<evidence type="ECO:0000313" key="9">
    <source>
        <dbReference type="EMBL" id="BBB90338.1"/>
    </source>
</evidence>
<feature type="transmembrane region" description="Helical" evidence="8">
    <location>
        <begin position="145"/>
        <end position="164"/>
    </location>
</feature>
<name>A0A348AGZ0_9FIRM</name>
<gene>
    <name evidence="9" type="ORF">MAMMFC1_00986</name>
</gene>